<proteinExistence type="predicted"/>
<dbReference type="EMBL" id="KZ613746">
    <property type="protein sequence ID" value="PMD65602.1"/>
    <property type="molecule type" value="Genomic_DNA"/>
</dbReference>
<evidence type="ECO:0000313" key="1">
    <source>
        <dbReference type="EMBL" id="PMD65602.1"/>
    </source>
</evidence>
<dbReference type="OrthoDB" id="3548155at2759"/>
<keyword evidence="2" id="KW-1185">Reference proteome</keyword>
<dbReference type="AlphaFoldDB" id="A0A2J6TRH7"/>
<dbReference type="InParanoid" id="A0A2J6TRH7"/>
<dbReference type="GeneID" id="36590560"/>
<dbReference type="RefSeq" id="XP_024742506.1">
    <property type="nucleotide sequence ID" value="XM_024882483.1"/>
</dbReference>
<accession>A0A2J6TRH7</accession>
<name>A0A2J6TRH7_9HELO</name>
<evidence type="ECO:0000313" key="2">
    <source>
        <dbReference type="Proteomes" id="UP000235371"/>
    </source>
</evidence>
<dbReference type="Proteomes" id="UP000235371">
    <property type="component" value="Unassembled WGS sequence"/>
</dbReference>
<reference evidence="1 2" key="1">
    <citation type="submission" date="2016-04" db="EMBL/GenBank/DDBJ databases">
        <title>A degradative enzymes factory behind the ericoid mycorrhizal symbiosis.</title>
        <authorList>
            <consortium name="DOE Joint Genome Institute"/>
            <person name="Martino E."/>
            <person name="Morin E."/>
            <person name="Grelet G."/>
            <person name="Kuo A."/>
            <person name="Kohler A."/>
            <person name="Daghino S."/>
            <person name="Barry K."/>
            <person name="Choi C."/>
            <person name="Cichocki N."/>
            <person name="Clum A."/>
            <person name="Copeland A."/>
            <person name="Hainaut M."/>
            <person name="Haridas S."/>
            <person name="Labutti K."/>
            <person name="Lindquist E."/>
            <person name="Lipzen A."/>
            <person name="Khouja H.-R."/>
            <person name="Murat C."/>
            <person name="Ohm R."/>
            <person name="Olson A."/>
            <person name="Spatafora J."/>
            <person name="Veneault-Fourrey C."/>
            <person name="Henrissat B."/>
            <person name="Grigoriev I."/>
            <person name="Martin F."/>
            <person name="Perotto S."/>
        </authorList>
    </citation>
    <scope>NUCLEOTIDE SEQUENCE [LARGE SCALE GENOMIC DNA]</scope>
    <source>
        <strain evidence="1 2">E</strain>
    </source>
</reference>
<sequence>MATQARQFSFQMPSPAHANLLLTAIRQFLQSCPLATSPIRDTQPHLDPNERVGTILLPLWRQTPLTNTHSSHWQAFLELLRTLRPYLIECSRAMRSTAPYAYDSALRIYQDQLFGGDQANAIPQITAENCFQTLRLSANMALAPHLLNTSHPSFWAAIAAVGPFDYGDVLLTGLGERYQVGTHGVGSDRIENILTVRTALNVQSVPFVGERYELVFFLPWRPSDLGL</sequence>
<organism evidence="1 2">
    <name type="scientific">Hyaloscypha bicolor E</name>
    <dbReference type="NCBI Taxonomy" id="1095630"/>
    <lineage>
        <taxon>Eukaryota</taxon>
        <taxon>Fungi</taxon>
        <taxon>Dikarya</taxon>
        <taxon>Ascomycota</taxon>
        <taxon>Pezizomycotina</taxon>
        <taxon>Leotiomycetes</taxon>
        <taxon>Helotiales</taxon>
        <taxon>Hyaloscyphaceae</taxon>
        <taxon>Hyaloscypha</taxon>
        <taxon>Hyaloscypha bicolor</taxon>
    </lineage>
</organism>
<gene>
    <name evidence="1" type="ORF">K444DRAFT_625162</name>
</gene>
<protein>
    <submittedName>
        <fullName evidence="1">Uncharacterized protein</fullName>
    </submittedName>
</protein>